<dbReference type="SUPFAM" id="SSF117892">
    <property type="entry name" value="Band 7/SPFH domain"/>
    <property type="match status" value="1"/>
</dbReference>
<evidence type="ECO:0000313" key="5">
    <source>
        <dbReference type="EMBL" id="GHC49978.1"/>
    </source>
</evidence>
<reference evidence="5" key="1">
    <citation type="journal article" date="2014" name="Int. J. Syst. Evol. Microbiol.">
        <title>Complete genome sequence of Corynebacterium casei LMG S-19264T (=DSM 44701T), isolated from a smear-ripened cheese.</title>
        <authorList>
            <consortium name="US DOE Joint Genome Institute (JGI-PGF)"/>
            <person name="Walter F."/>
            <person name="Albersmeier A."/>
            <person name="Kalinowski J."/>
            <person name="Ruckert C."/>
        </authorList>
    </citation>
    <scope>NUCLEOTIDE SEQUENCE</scope>
    <source>
        <strain evidence="5">KCTC 23310</strain>
    </source>
</reference>
<dbReference type="CDD" id="cd08829">
    <property type="entry name" value="SPFH_paraslipin"/>
    <property type="match status" value="1"/>
</dbReference>
<dbReference type="GO" id="GO:0098552">
    <property type="term" value="C:side of membrane"/>
    <property type="evidence" value="ECO:0007669"/>
    <property type="project" value="UniProtKB-ARBA"/>
</dbReference>
<dbReference type="PRINTS" id="PR00721">
    <property type="entry name" value="STOMATIN"/>
</dbReference>
<protein>
    <submittedName>
        <fullName evidence="5">Paraslipin</fullName>
    </submittedName>
</protein>
<dbReference type="InterPro" id="IPR001107">
    <property type="entry name" value="Band_7"/>
</dbReference>
<dbReference type="Gene3D" id="3.30.479.30">
    <property type="entry name" value="Band 7 domain"/>
    <property type="match status" value="1"/>
</dbReference>
<feature type="domain" description="Band 7" evidence="4">
    <location>
        <begin position="38"/>
        <end position="196"/>
    </location>
</feature>
<feature type="transmembrane region" description="Helical" evidence="3">
    <location>
        <begin position="14"/>
        <end position="37"/>
    </location>
</feature>
<comment type="caution">
    <text evidence="5">The sequence shown here is derived from an EMBL/GenBank/DDBJ whole genome shotgun (WGS) entry which is preliminary data.</text>
</comment>
<dbReference type="Proteomes" id="UP000638981">
    <property type="component" value="Unassembled WGS sequence"/>
</dbReference>
<evidence type="ECO:0000256" key="3">
    <source>
        <dbReference type="SAM" id="Phobius"/>
    </source>
</evidence>
<dbReference type="SMART" id="SM00244">
    <property type="entry name" value="PHB"/>
    <property type="match status" value="1"/>
</dbReference>
<reference evidence="5" key="2">
    <citation type="submission" date="2020-09" db="EMBL/GenBank/DDBJ databases">
        <authorList>
            <person name="Sun Q."/>
            <person name="Kim S."/>
        </authorList>
    </citation>
    <scope>NUCLEOTIDE SEQUENCE</scope>
    <source>
        <strain evidence="5">KCTC 23310</strain>
    </source>
</reference>
<dbReference type="FunFam" id="3.30.479.30:FF:000004">
    <property type="entry name" value="Putative membrane protease family, stomatin"/>
    <property type="match status" value="1"/>
</dbReference>
<sequence length="305" mass="33487">MENQMNNPNDIGEWIGWVLNSNLLWVALAILILLTLLKAVRIVPQSEKYVVERLGRFRAVLGPGLNMIIPFLDAVRHKVSILERQLPTASQDAITADNVLVKVETSVFYRITEPEKTVYRIRDADAAIATTVAGIVRSEIGKLELDQVQSNRSELITKVREAVALMVDDWGVEVTRAEVLDVNLDEATRAAMLQQLNAERARRAQVTEAEGKKRAVELNADAELYSAEQQAKARRVLAEAEAFATGVIAEAIKQNGLEAAQYQVALKQVEALTAVGHGPGKQTIIVPAQALEAFGQAFNMLKGRG</sequence>
<gene>
    <name evidence="5" type="ORF">GCM10007315_10180</name>
</gene>
<dbReference type="AlphaFoldDB" id="A0A918WI84"/>
<keyword evidence="3" id="KW-0812">Transmembrane</keyword>
<dbReference type="InterPro" id="IPR036013">
    <property type="entry name" value="Band_7/SPFH_dom_sf"/>
</dbReference>
<evidence type="ECO:0000256" key="1">
    <source>
        <dbReference type="ARBA" id="ARBA00004167"/>
    </source>
</evidence>
<dbReference type="GO" id="GO:0005886">
    <property type="term" value="C:plasma membrane"/>
    <property type="evidence" value="ECO:0007669"/>
    <property type="project" value="UniProtKB-ARBA"/>
</dbReference>
<comment type="subcellular location">
    <subcellularLocation>
        <location evidence="1">Membrane</location>
        <topology evidence="1">Single-pass membrane protein</topology>
    </subcellularLocation>
</comment>
<dbReference type="PANTHER" id="PTHR43327:SF10">
    <property type="entry name" value="STOMATIN-LIKE PROTEIN 2, MITOCHONDRIAL"/>
    <property type="match status" value="1"/>
</dbReference>
<comment type="similarity">
    <text evidence="2">Belongs to the band 7/mec-2 family.</text>
</comment>
<dbReference type="Pfam" id="PF01145">
    <property type="entry name" value="Band_7"/>
    <property type="match status" value="1"/>
</dbReference>
<name>A0A918WI84_9RHOB</name>
<organism evidence="5 6">
    <name type="scientific">Neogemmobacter tilapiae</name>
    <dbReference type="NCBI Taxonomy" id="875041"/>
    <lineage>
        <taxon>Bacteria</taxon>
        <taxon>Pseudomonadati</taxon>
        <taxon>Pseudomonadota</taxon>
        <taxon>Alphaproteobacteria</taxon>
        <taxon>Rhodobacterales</taxon>
        <taxon>Paracoccaceae</taxon>
        <taxon>Neogemmobacter</taxon>
    </lineage>
</organism>
<proteinExistence type="inferred from homology"/>
<accession>A0A918WI84</accession>
<keyword evidence="6" id="KW-1185">Reference proteome</keyword>
<evidence type="ECO:0000313" key="6">
    <source>
        <dbReference type="Proteomes" id="UP000638981"/>
    </source>
</evidence>
<dbReference type="InterPro" id="IPR001972">
    <property type="entry name" value="Stomatin_HflK_fam"/>
</dbReference>
<dbReference type="InterPro" id="IPR050710">
    <property type="entry name" value="Band7/mec-2_domain"/>
</dbReference>
<keyword evidence="3" id="KW-1133">Transmembrane helix</keyword>
<evidence type="ECO:0000256" key="2">
    <source>
        <dbReference type="ARBA" id="ARBA00008164"/>
    </source>
</evidence>
<dbReference type="PANTHER" id="PTHR43327">
    <property type="entry name" value="STOMATIN-LIKE PROTEIN 2, MITOCHONDRIAL"/>
    <property type="match status" value="1"/>
</dbReference>
<dbReference type="EMBL" id="BMYJ01000003">
    <property type="protein sequence ID" value="GHC49978.1"/>
    <property type="molecule type" value="Genomic_DNA"/>
</dbReference>
<evidence type="ECO:0000259" key="4">
    <source>
        <dbReference type="SMART" id="SM00244"/>
    </source>
</evidence>
<keyword evidence="3" id="KW-0472">Membrane</keyword>